<keyword evidence="3" id="KW-1185">Reference proteome</keyword>
<dbReference type="GeneID" id="54293271"/>
<evidence type="ECO:0000313" key="3">
    <source>
        <dbReference type="Proteomes" id="UP000799438"/>
    </source>
</evidence>
<gene>
    <name evidence="2" type="ORF">K452DRAFT_169330</name>
</gene>
<evidence type="ECO:0000313" key="2">
    <source>
        <dbReference type="EMBL" id="KAF2143335.1"/>
    </source>
</evidence>
<accession>A0A6A6BJ46</accession>
<reference evidence="2" key="1">
    <citation type="journal article" date="2020" name="Stud. Mycol.">
        <title>101 Dothideomycetes genomes: a test case for predicting lifestyles and emergence of pathogens.</title>
        <authorList>
            <person name="Haridas S."/>
            <person name="Albert R."/>
            <person name="Binder M."/>
            <person name="Bloem J."/>
            <person name="Labutti K."/>
            <person name="Salamov A."/>
            <person name="Andreopoulos B."/>
            <person name="Baker S."/>
            <person name="Barry K."/>
            <person name="Bills G."/>
            <person name="Bluhm B."/>
            <person name="Cannon C."/>
            <person name="Castanera R."/>
            <person name="Culley D."/>
            <person name="Daum C."/>
            <person name="Ezra D."/>
            <person name="Gonzalez J."/>
            <person name="Henrissat B."/>
            <person name="Kuo A."/>
            <person name="Liang C."/>
            <person name="Lipzen A."/>
            <person name="Lutzoni F."/>
            <person name="Magnuson J."/>
            <person name="Mondo S."/>
            <person name="Nolan M."/>
            <person name="Ohm R."/>
            <person name="Pangilinan J."/>
            <person name="Park H.-J."/>
            <person name="Ramirez L."/>
            <person name="Alfaro M."/>
            <person name="Sun H."/>
            <person name="Tritt A."/>
            <person name="Yoshinaga Y."/>
            <person name="Zwiers L.-H."/>
            <person name="Turgeon B."/>
            <person name="Goodwin S."/>
            <person name="Spatafora J."/>
            <person name="Crous P."/>
            <person name="Grigoriev I."/>
        </authorList>
    </citation>
    <scope>NUCLEOTIDE SEQUENCE</scope>
    <source>
        <strain evidence="2">CBS 121167</strain>
    </source>
</reference>
<evidence type="ECO:0000256" key="1">
    <source>
        <dbReference type="SAM" id="MobiDB-lite"/>
    </source>
</evidence>
<proteinExistence type="predicted"/>
<dbReference type="Proteomes" id="UP000799438">
    <property type="component" value="Unassembled WGS sequence"/>
</dbReference>
<dbReference type="RefSeq" id="XP_033399047.1">
    <property type="nucleotide sequence ID" value="XM_033535775.1"/>
</dbReference>
<protein>
    <submittedName>
        <fullName evidence="2">Uncharacterized protein</fullName>
    </submittedName>
</protein>
<organism evidence="2 3">
    <name type="scientific">Aplosporella prunicola CBS 121167</name>
    <dbReference type="NCBI Taxonomy" id="1176127"/>
    <lineage>
        <taxon>Eukaryota</taxon>
        <taxon>Fungi</taxon>
        <taxon>Dikarya</taxon>
        <taxon>Ascomycota</taxon>
        <taxon>Pezizomycotina</taxon>
        <taxon>Dothideomycetes</taxon>
        <taxon>Dothideomycetes incertae sedis</taxon>
        <taxon>Botryosphaeriales</taxon>
        <taxon>Aplosporellaceae</taxon>
        <taxon>Aplosporella</taxon>
    </lineage>
</organism>
<feature type="region of interest" description="Disordered" evidence="1">
    <location>
        <begin position="54"/>
        <end position="75"/>
    </location>
</feature>
<name>A0A6A6BJ46_9PEZI</name>
<dbReference type="EMBL" id="ML995482">
    <property type="protein sequence ID" value="KAF2143335.1"/>
    <property type="molecule type" value="Genomic_DNA"/>
</dbReference>
<dbReference type="AlphaFoldDB" id="A0A6A6BJ46"/>
<sequence length="186" mass="20792">MVFRLGVTVMRPAIPRSPGGRVRVHIGRRMCGFEDILGLCLAVVHYTAACENEAGRPAGSDEKARQGRTRLRRSGSPCRLPVPRGLRCLDMQHFAVLDSCHWSPRCLRVHSYWSRPSLISIALLHMHACVLPWVHGVACFPDSADCRSTQPHCSLLVVLCLTCASQKGYSSYIQWGSYIFTLTHYV</sequence>